<dbReference type="EMBL" id="CBXV010000008">
    <property type="protein sequence ID" value="CDM66962.1"/>
    <property type="molecule type" value="Genomic_DNA"/>
</dbReference>
<accession>A0A0B6X1T9</accession>
<keyword evidence="6" id="KW-1185">Reference proteome</keyword>
<sequence>MDELLSWRREFPILERTIYLVSHSLGAMPRATYERLQAYADAWATRGVRAWAEGWWEMPLTVGDLVAQIIGAPPGTVVMHQNVSLCQSIILSCFEPQGKRNKIVYSELEFPSVIYVYEAHARDGRFRLVRVPSDDGITVQLERMLEAIDEETLLVPISHVLFKSSALQDVQAITRRAHEVGALVILDTYQSAGTIPFSVQELDVDFATGGSVKWLCGGPGAAYLYVHPRWHDLEPKVTGWMAHAEPFAFALPPMRYAQGIARFLHGSPAIPALYAAQSGYEIISRIGVEKIRAKSIKQTEMLIRLAEERGFKVNTPRRAEERGGTVTIDVEHGAAVTRELLRREIIVDYRPGAGIRISPHFYTADEELEIAMRELERIVSTRAYAEEAMGADFRF</sequence>
<reference evidence="5 6" key="2">
    <citation type="submission" date="2015-01" db="EMBL/GenBank/DDBJ databases">
        <title>Complete genome sequence of Pyrinomonas methylaliphatogenes type strain K22T.</title>
        <authorList>
            <person name="Lee K.C.Y."/>
            <person name="Power J.F."/>
            <person name="Dunfield P.F."/>
            <person name="Morgan X.C."/>
            <person name="Huttenhower C."/>
            <person name="Stott M.B."/>
        </authorList>
    </citation>
    <scope>NUCLEOTIDE SEQUENCE [LARGE SCALE GENOMIC DNA]</scope>
    <source>
        <strain evidence="5 6">K22</strain>
    </source>
</reference>
<dbReference type="GO" id="GO:0030429">
    <property type="term" value="F:kynureninase activity"/>
    <property type="evidence" value="ECO:0007669"/>
    <property type="project" value="UniProtKB-EC"/>
</dbReference>
<dbReference type="InterPro" id="IPR000192">
    <property type="entry name" value="Aminotrans_V_dom"/>
</dbReference>
<dbReference type="GO" id="GO:0019441">
    <property type="term" value="P:L-tryptophan catabolic process to kynurenine"/>
    <property type="evidence" value="ECO:0007669"/>
    <property type="project" value="TreeGrafter"/>
</dbReference>
<dbReference type="GO" id="GO:0043420">
    <property type="term" value="P:anthranilate metabolic process"/>
    <property type="evidence" value="ECO:0007669"/>
    <property type="project" value="TreeGrafter"/>
</dbReference>
<keyword evidence="2 5" id="KW-0378">Hydrolase</keyword>
<dbReference type="Proteomes" id="UP000031518">
    <property type="component" value="Unassembled WGS sequence"/>
</dbReference>
<dbReference type="EC" id="3.7.1.3" evidence="5"/>
<evidence type="ECO:0000313" key="6">
    <source>
        <dbReference type="Proteomes" id="UP000031518"/>
    </source>
</evidence>
<dbReference type="RefSeq" id="WP_041978491.1">
    <property type="nucleotide sequence ID" value="NZ_CBXV010000008.1"/>
</dbReference>
<protein>
    <submittedName>
        <fullName evidence="5">Kynureninase</fullName>
        <ecNumber evidence="5">3.7.1.3</ecNumber>
    </submittedName>
</protein>
<dbReference type="OrthoDB" id="513408at2"/>
<evidence type="ECO:0000313" key="5">
    <source>
        <dbReference type="EMBL" id="CDM66962.1"/>
    </source>
</evidence>
<dbReference type="InterPro" id="IPR015422">
    <property type="entry name" value="PyrdxlP-dep_Trfase_small"/>
</dbReference>
<dbReference type="InterPro" id="IPR015424">
    <property type="entry name" value="PyrdxlP-dep_Trfase"/>
</dbReference>
<dbReference type="GO" id="GO:0009435">
    <property type="term" value="P:NAD+ biosynthetic process"/>
    <property type="evidence" value="ECO:0007669"/>
    <property type="project" value="InterPro"/>
</dbReference>
<keyword evidence="1" id="KW-0662">Pyridine nucleotide biosynthesis</keyword>
<dbReference type="SUPFAM" id="SSF53383">
    <property type="entry name" value="PLP-dependent transferases"/>
    <property type="match status" value="1"/>
</dbReference>
<dbReference type="GO" id="GO:0005737">
    <property type="term" value="C:cytoplasm"/>
    <property type="evidence" value="ECO:0007669"/>
    <property type="project" value="InterPro"/>
</dbReference>
<dbReference type="GO" id="GO:0030170">
    <property type="term" value="F:pyridoxal phosphate binding"/>
    <property type="evidence" value="ECO:0007669"/>
    <property type="project" value="InterPro"/>
</dbReference>
<evidence type="ECO:0000256" key="1">
    <source>
        <dbReference type="ARBA" id="ARBA00022642"/>
    </source>
</evidence>
<dbReference type="Gene3D" id="3.90.1150.10">
    <property type="entry name" value="Aspartate Aminotransferase, domain 1"/>
    <property type="match status" value="1"/>
</dbReference>
<dbReference type="Gene3D" id="3.40.640.10">
    <property type="entry name" value="Type I PLP-dependent aspartate aminotransferase-like (Major domain)"/>
    <property type="match status" value="1"/>
</dbReference>
<gene>
    <name evidence="5" type="ORF">PYK22_03009</name>
</gene>
<dbReference type="Pfam" id="PF00266">
    <property type="entry name" value="Aminotran_5"/>
    <property type="match status" value="1"/>
</dbReference>
<evidence type="ECO:0000256" key="3">
    <source>
        <dbReference type="ARBA" id="ARBA00022898"/>
    </source>
</evidence>
<dbReference type="PANTHER" id="PTHR14084:SF0">
    <property type="entry name" value="KYNURENINASE"/>
    <property type="match status" value="1"/>
</dbReference>
<reference evidence="5 6" key="1">
    <citation type="submission" date="2013-12" db="EMBL/GenBank/DDBJ databases">
        <authorList>
            <person name="Stott M."/>
        </authorList>
    </citation>
    <scope>NUCLEOTIDE SEQUENCE [LARGE SCALE GENOMIC DNA]</scope>
    <source>
        <strain evidence="5 6">K22</strain>
    </source>
</reference>
<feature type="domain" description="Aminotransferase class V" evidence="4">
    <location>
        <begin position="19"/>
        <end position="346"/>
    </location>
</feature>
<proteinExistence type="predicted"/>
<evidence type="ECO:0000256" key="2">
    <source>
        <dbReference type="ARBA" id="ARBA00022801"/>
    </source>
</evidence>
<organism evidence="5 6">
    <name type="scientific">Pyrinomonas methylaliphatogenes</name>
    <dbReference type="NCBI Taxonomy" id="454194"/>
    <lineage>
        <taxon>Bacteria</taxon>
        <taxon>Pseudomonadati</taxon>
        <taxon>Acidobacteriota</taxon>
        <taxon>Blastocatellia</taxon>
        <taxon>Blastocatellales</taxon>
        <taxon>Pyrinomonadaceae</taxon>
        <taxon>Pyrinomonas</taxon>
    </lineage>
</organism>
<dbReference type="PANTHER" id="PTHR14084">
    <property type="entry name" value="KYNURENINASE"/>
    <property type="match status" value="1"/>
</dbReference>
<dbReference type="InterPro" id="IPR010111">
    <property type="entry name" value="Kynureninase"/>
</dbReference>
<dbReference type="InterPro" id="IPR015421">
    <property type="entry name" value="PyrdxlP-dep_Trfase_major"/>
</dbReference>
<keyword evidence="3" id="KW-0663">Pyridoxal phosphate</keyword>
<evidence type="ECO:0000259" key="4">
    <source>
        <dbReference type="Pfam" id="PF00266"/>
    </source>
</evidence>
<name>A0A0B6X1T9_9BACT</name>
<dbReference type="AlphaFoldDB" id="A0A0B6X1T9"/>
<dbReference type="STRING" id="454194.PYK22_03009"/>